<feature type="compositionally biased region" description="Basic and acidic residues" evidence="1">
    <location>
        <begin position="436"/>
        <end position="453"/>
    </location>
</feature>
<comment type="caution">
    <text evidence="2">The sequence shown here is derived from an EMBL/GenBank/DDBJ whole genome shotgun (WGS) entry which is preliminary data.</text>
</comment>
<gene>
    <name evidence="2" type="ORF">OO014_07465</name>
</gene>
<proteinExistence type="predicted"/>
<organism evidence="2 3">
    <name type="scientific">Intrasporangium calvum</name>
    <dbReference type="NCBI Taxonomy" id="53358"/>
    <lineage>
        <taxon>Bacteria</taxon>
        <taxon>Bacillati</taxon>
        <taxon>Actinomycetota</taxon>
        <taxon>Actinomycetes</taxon>
        <taxon>Micrococcales</taxon>
        <taxon>Intrasporangiaceae</taxon>
        <taxon>Intrasporangium</taxon>
    </lineage>
</organism>
<evidence type="ECO:0000256" key="1">
    <source>
        <dbReference type="SAM" id="MobiDB-lite"/>
    </source>
</evidence>
<evidence type="ECO:0000313" key="3">
    <source>
        <dbReference type="Proteomes" id="UP001150259"/>
    </source>
</evidence>
<feature type="region of interest" description="Disordered" evidence="1">
    <location>
        <begin position="391"/>
        <end position="410"/>
    </location>
</feature>
<evidence type="ECO:0008006" key="4">
    <source>
        <dbReference type="Google" id="ProtNLM"/>
    </source>
</evidence>
<feature type="region of interest" description="Disordered" evidence="1">
    <location>
        <begin position="436"/>
        <end position="464"/>
    </location>
</feature>
<protein>
    <recommendedName>
        <fullName evidence="4">HNH endonuclease</fullName>
    </recommendedName>
</protein>
<name>A0ABT5GFR8_9MICO</name>
<keyword evidence="3" id="KW-1185">Reference proteome</keyword>
<dbReference type="RefSeq" id="WP_272461668.1">
    <property type="nucleotide sequence ID" value="NZ_JAPFQL010000025.1"/>
</dbReference>
<dbReference type="Proteomes" id="UP001150259">
    <property type="component" value="Unassembled WGS sequence"/>
</dbReference>
<sequence>MRLPDGRGGAGLVTVPKGHPGELRAAAGRLARAAAVGESTALVRGTAVKDVEIAWDGPAAAAAKAELATLAARCGTVLPRLGAGARALHAYADALERAQGAARRLGTRADAVQDEHAQAVAAAQANVTDPALRAAAIARADTRRVAGLTAVGRERARVQGELMAAAARCAAALEQHTPAGGDVAGVRLVEGLPFTESLLQNAFRPPQQPAFGVPESEAPEPDWWATVRDGASDTAARAWNHVVVPVVNTAADVVEAAAEHPEDIVGIGVGVGQIILGAGGQVGGIALDATGVGVVAGVPVQVASAGLIASGAVVATASAVQLGQHAAAKDSMLLKEVQLKQGTHGMGGTPIPDSLRPPAAGRTWKGHIAHDGNGVVWQRPQDRCPPPKVCTPNSMRINDPGQRYTGGGSAGERVTIDYPYGYVRFFNRGGQALKLDGKPGSHAETHHHIRPDGTYDTPTGWDPL</sequence>
<dbReference type="EMBL" id="JAPFQL010000025">
    <property type="protein sequence ID" value="MDC5697094.1"/>
    <property type="molecule type" value="Genomic_DNA"/>
</dbReference>
<reference evidence="2 3" key="1">
    <citation type="submission" date="2022-11" db="EMBL/GenBank/DDBJ databases">
        <title>Anaerobic phenanthrene biodegradation by a DNRA strain PheN6.</title>
        <authorList>
            <person name="Zhang Z."/>
        </authorList>
    </citation>
    <scope>NUCLEOTIDE SEQUENCE [LARGE SCALE GENOMIC DNA]</scope>
    <source>
        <strain evidence="2 3">PheN6</strain>
    </source>
</reference>
<accession>A0ABT5GFR8</accession>
<evidence type="ECO:0000313" key="2">
    <source>
        <dbReference type="EMBL" id="MDC5697094.1"/>
    </source>
</evidence>